<keyword evidence="3" id="KW-1185">Reference proteome</keyword>
<dbReference type="Gene3D" id="3.30.460.10">
    <property type="entry name" value="Beta Polymerase, domain 2"/>
    <property type="match status" value="1"/>
</dbReference>
<accession>A0ABR5SLP3</accession>
<dbReference type="CDD" id="cd05403">
    <property type="entry name" value="NT_KNTase_like"/>
    <property type="match status" value="1"/>
</dbReference>
<reference evidence="2 3" key="1">
    <citation type="submission" date="2015-11" db="EMBL/GenBank/DDBJ databases">
        <authorList>
            <person name="Lin W."/>
        </authorList>
    </citation>
    <scope>NUCLEOTIDE SEQUENCE [LARGE SCALE GENOMIC DNA]</scope>
    <source>
        <strain evidence="2 3">HCH-1</strain>
    </source>
</reference>
<evidence type="ECO:0000313" key="2">
    <source>
        <dbReference type="EMBL" id="KWT91051.1"/>
    </source>
</evidence>
<dbReference type="InterPro" id="IPR041633">
    <property type="entry name" value="Polbeta"/>
</dbReference>
<name>A0ABR5SLP3_9BACT</name>
<feature type="domain" description="Polymerase beta nucleotidyltransferase" evidence="1">
    <location>
        <begin position="26"/>
        <end position="111"/>
    </location>
</feature>
<dbReference type="InterPro" id="IPR043519">
    <property type="entry name" value="NT_sf"/>
</dbReference>
<organism evidence="2 3">
    <name type="scientific">Candidatus Magnetominusculus xianensis</name>
    <dbReference type="NCBI Taxonomy" id="1748249"/>
    <lineage>
        <taxon>Bacteria</taxon>
        <taxon>Pseudomonadati</taxon>
        <taxon>Nitrospirota</taxon>
        <taxon>Nitrospiria</taxon>
        <taxon>Nitrospirales</taxon>
        <taxon>Nitrospiraceae</taxon>
        <taxon>Candidatus Magnetominusculus</taxon>
    </lineage>
</organism>
<dbReference type="PANTHER" id="PTHR33933:SF3">
    <property type="entry name" value="PROTEIN ADENYLYLTRANSFERASE MJ0604-RELATED"/>
    <property type="match status" value="1"/>
</dbReference>
<dbReference type="PANTHER" id="PTHR33933">
    <property type="entry name" value="NUCLEOTIDYLTRANSFERASE"/>
    <property type="match status" value="1"/>
</dbReference>
<gene>
    <name evidence="2" type="ORF">ASN18_0875</name>
</gene>
<evidence type="ECO:0000259" key="1">
    <source>
        <dbReference type="Pfam" id="PF18765"/>
    </source>
</evidence>
<proteinExistence type="predicted"/>
<evidence type="ECO:0000313" key="3">
    <source>
        <dbReference type="Proteomes" id="UP000060487"/>
    </source>
</evidence>
<dbReference type="SUPFAM" id="SSF81301">
    <property type="entry name" value="Nucleotidyltransferase"/>
    <property type="match status" value="1"/>
</dbReference>
<sequence length="116" mass="13518">MITEECTTPVTDPIVVDFLRGIKTLKGQIKEIYLFGSRTRMDWLPDSDYDILIVVDKKDRLMKDKLYDSVMDILLETGKLVSLKIFQTNEYMRLKSIPTPFMENVMREGIRLEIPG</sequence>
<dbReference type="RefSeq" id="WP_085051419.1">
    <property type="nucleotide sequence ID" value="NZ_LNQR01000032.1"/>
</dbReference>
<dbReference type="EMBL" id="LNQR01000032">
    <property type="protein sequence ID" value="KWT91051.1"/>
    <property type="molecule type" value="Genomic_DNA"/>
</dbReference>
<comment type="caution">
    <text evidence="2">The sequence shown here is derived from an EMBL/GenBank/DDBJ whole genome shotgun (WGS) entry which is preliminary data.</text>
</comment>
<protein>
    <submittedName>
        <fullName evidence="2">DNA polymerase III subunit beta</fullName>
    </submittedName>
</protein>
<dbReference type="Proteomes" id="UP000060487">
    <property type="component" value="Unassembled WGS sequence"/>
</dbReference>
<dbReference type="InterPro" id="IPR052548">
    <property type="entry name" value="Type_VII_TA_antitoxin"/>
</dbReference>
<dbReference type="Pfam" id="PF18765">
    <property type="entry name" value="Polbeta"/>
    <property type="match status" value="1"/>
</dbReference>